<sequence length="406" mass="46825">MKQKKLLKIVAMVLPDNFELNNELNINLELLGYDGRFLQLILNALDVDYELMLPPDNELGRKTKDGNWTGLIGMLQREEADLSFHSIFLTSQREEVVSFSVPLTVTGITFLLRKPPYEFSNFAYAYPFDILTWILNLCILIIISSVFFIIMSQKLSFGKVFLAVYGSFIHQPMILPKTHKKWNWLFGLWLLFVAVLSFSYTACLLSFLSIPFERNAVRTFRQLSEGVQKGTHSVFSPKGSFIIDYLATSEEDHFRIIGKEIISNNWYYDMKDMNYNTSFTEGIVYFHIRKGLEFYFDDQVSKGDVIIGDENIAVSPIGFAMRKNFSFAEKLNNIISRTRSAGLYEKFMKDEHLKLRLNMSDGLSERKMQKQLSVNNLAGVFLLLLVGISLSVGILIFEIIYYNFTK</sequence>
<feature type="transmembrane region" description="Helical" evidence="13">
    <location>
        <begin position="377"/>
        <end position="402"/>
    </location>
</feature>
<evidence type="ECO:0000256" key="3">
    <source>
        <dbReference type="ARBA" id="ARBA00022448"/>
    </source>
</evidence>
<evidence type="ECO:0000256" key="12">
    <source>
        <dbReference type="ARBA" id="ARBA00023303"/>
    </source>
</evidence>
<dbReference type="SMART" id="SM00079">
    <property type="entry name" value="PBPe"/>
    <property type="match status" value="1"/>
</dbReference>
<evidence type="ECO:0000256" key="2">
    <source>
        <dbReference type="ARBA" id="ARBA00008685"/>
    </source>
</evidence>
<reference evidence="16" key="1">
    <citation type="journal article" date="2020" name="bioRxiv">
        <title>Chromosome-level reference genome of the European wasp spider Argiope bruennichi: a resource for studies on range expansion and evolutionary adaptation.</title>
        <authorList>
            <person name="Sheffer M.M."/>
            <person name="Hoppe A."/>
            <person name="Krehenwinkel H."/>
            <person name="Uhl G."/>
            <person name="Kuss A.W."/>
            <person name="Jensen L."/>
            <person name="Jensen C."/>
            <person name="Gillespie R.G."/>
            <person name="Hoff K.J."/>
            <person name="Prost S."/>
        </authorList>
    </citation>
    <scope>NUCLEOTIDE SEQUENCE</scope>
</reference>
<keyword evidence="3" id="KW-0813">Transport</keyword>
<feature type="domain" description="Ionotropic glutamate receptor C-terminal" evidence="14">
    <location>
        <begin position="6"/>
        <end position="350"/>
    </location>
</feature>
<comment type="similarity">
    <text evidence="2">Belongs to the glutamate-gated ion channel (TC 1.A.10.1) family.</text>
</comment>
<keyword evidence="6 13" id="KW-1133">Transmembrane helix</keyword>
<keyword evidence="4" id="KW-1003">Cell membrane</keyword>
<keyword evidence="17" id="KW-1185">Reference proteome</keyword>
<evidence type="ECO:0000259" key="14">
    <source>
        <dbReference type="SMART" id="SM00079"/>
    </source>
</evidence>
<dbReference type="SMART" id="SM00918">
    <property type="entry name" value="Lig_chan-Glu_bd"/>
    <property type="match status" value="1"/>
</dbReference>
<evidence type="ECO:0000256" key="5">
    <source>
        <dbReference type="ARBA" id="ARBA00022692"/>
    </source>
</evidence>
<dbReference type="InterPro" id="IPR001320">
    <property type="entry name" value="Iontro_rcpt_C"/>
</dbReference>
<dbReference type="PANTHER" id="PTHR42643">
    <property type="entry name" value="IONOTROPIC RECEPTOR 20A-RELATED"/>
    <property type="match status" value="1"/>
</dbReference>
<dbReference type="Gene3D" id="1.10.287.70">
    <property type="match status" value="1"/>
</dbReference>
<evidence type="ECO:0000256" key="13">
    <source>
        <dbReference type="SAM" id="Phobius"/>
    </source>
</evidence>
<comment type="subcellular location">
    <subcellularLocation>
        <location evidence="1">Cell membrane</location>
        <topology evidence="1">Multi-pass membrane protein</topology>
    </subcellularLocation>
</comment>
<evidence type="ECO:0000256" key="11">
    <source>
        <dbReference type="ARBA" id="ARBA00023286"/>
    </source>
</evidence>
<keyword evidence="8 13" id="KW-0472">Membrane</keyword>
<evidence type="ECO:0000256" key="1">
    <source>
        <dbReference type="ARBA" id="ARBA00004651"/>
    </source>
</evidence>
<keyword evidence="12" id="KW-0407">Ion channel</keyword>
<dbReference type="GO" id="GO:0050906">
    <property type="term" value="P:detection of stimulus involved in sensory perception"/>
    <property type="evidence" value="ECO:0007669"/>
    <property type="project" value="UniProtKB-ARBA"/>
</dbReference>
<evidence type="ECO:0000256" key="4">
    <source>
        <dbReference type="ARBA" id="ARBA00022475"/>
    </source>
</evidence>
<feature type="domain" description="Ionotropic glutamate receptor L-glutamate and glycine-binding" evidence="15">
    <location>
        <begin position="9"/>
        <end position="77"/>
    </location>
</feature>
<dbReference type="InterPro" id="IPR019594">
    <property type="entry name" value="Glu/Gly-bd"/>
</dbReference>
<organism evidence="16 17">
    <name type="scientific">Argiope bruennichi</name>
    <name type="common">Wasp spider</name>
    <name type="synonym">Aranea bruennichi</name>
    <dbReference type="NCBI Taxonomy" id="94029"/>
    <lineage>
        <taxon>Eukaryota</taxon>
        <taxon>Metazoa</taxon>
        <taxon>Ecdysozoa</taxon>
        <taxon>Arthropoda</taxon>
        <taxon>Chelicerata</taxon>
        <taxon>Arachnida</taxon>
        <taxon>Araneae</taxon>
        <taxon>Araneomorphae</taxon>
        <taxon>Entelegynae</taxon>
        <taxon>Araneoidea</taxon>
        <taxon>Araneidae</taxon>
        <taxon>Argiope</taxon>
    </lineage>
</organism>
<evidence type="ECO:0000256" key="6">
    <source>
        <dbReference type="ARBA" id="ARBA00022989"/>
    </source>
</evidence>
<dbReference type="PANTHER" id="PTHR42643:SF24">
    <property type="entry name" value="IONOTROPIC RECEPTOR 60A"/>
    <property type="match status" value="1"/>
</dbReference>
<dbReference type="SUPFAM" id="SSF53850">
    <property type="entry name" value="Periplasmic binding protein-like II"/>
    <property type="match status" value="1"/>
</dbReference>
<feature type="transmembrane region" description="Helical" evidence="13">
    <location>
        <begin position="96"/>
        <end position="113"/>
    </location>
</feature>
<evidence type="ECO:0000313" key="16">
    <source>
        <dbReference type="EMBL" id="KAF8763767.1"/>
    </source>
</evidence>
<proteinExistence type="inferred from homology"/>
<name>A0A8T0E0X4_ARGBR</name>
<accession>A0A8T0E0X4</accession>
<dbReference type="AlphaFoldDB" id="A0A8T0E0X4"/>
<keyword evidence="7" id="KW-0406">Ion transport</keyword>
<evidence type="ECO:0000256" key="8">
    <source>
        <dbReference type="ARBA" id="ARBA00023136"/>
    </source>
</evidence>
<keyword evidence="5 13" id="KW-0812">Transmembrane</keyword>
<evidence type="ECO:0000256" key="10">
    <source>
        <dbReference type="ARBA" id="ARBA00023180"/>
    </source>
</evidence>
<gene>
    <name evidence="16" type="ORF">HNY73_021912</name>
</gene>
<keyword evidence="10" id="KW-0325">Glycoprotein</keyword>
<dbReference type="InterPro" id="IPR052192">
    <property type="entry name" value="Insect_Ionotropic_Sensory_Rcpt"/>
</dbReference>
<evidence type="ECO:0000313" key="17">
    <source>
        <dbReference type="Proteomes" id="UP000807504"/>
    </source>
</evidence>
<evidence type="ECO:0000259" key="15">
    <source>
        <dbReference type="SMART" id="SM00918"/>
    </source>
</evidence>
<keyword evidence="11" id="KW-1071">Ligand-gated ion channel</keyword>
<dbReference type="Pfam" id="PF00060">
    <property type="entry name" value="Lig_chan"/>
    <property type="match status" value="1"/>
</dbReference>
<feature type="transmembrane region" description="Helical" evidence="13">
    <location>
        <begin position="186"/>
        <end position="212"/>
    </location>
</feature>
<protein>
    <submittedName>
        <fullName evidence="16">Glutamate receptor ionotropic like protein</fullName>
    </submittedName>
</protein>
<dbReference type="GO" id="GO:0015276">
    <property type="term" value="F:ligand-gated monoatomic ion channel activity"/>
    <property type="evidence" value="ECO:0007669"/>
    <property type="project" value="InterPro"/>
</dbReference>
<feature type="transmembrane region" description="Helical" evidence="13">
    <location>
        <begin position="157"/>
        <end position="174"/>
    </location>
</feature>
<dbReference type="GO" id="GO:0005886">
    <property type="term" value="C:plasma membrane"/>
    <property type="evidence" value="ECO:0007669"/>
    <property type="project" value="UniProtKB-SubCell"/>
</dbReference>
<reference evidence="16" key="2">
    <citation type="submission" date="2020-06" db="EMBL/GenBank/DDBJ databases">
        <authorList>
            <person name="Sheffer M."/>
        </authorList>
    </citation>
    <scope>NUCLEOTIDE SEQUENCE</scope>
</reference>
<feature type="transmembrane region" description="Helical" evidence="13">
    <location>
        <begin position="133"/>
        <end position="150"/>
    </location>
</feature>
<dbReference type="Gene3D" id="3.40.190.10">
    <property type="entry name" value="Periplasmic binding protein-like II"/>
    <property type="match status" value="1"/>
</dbReference>
<dbReference type="Pfam" id="PF10613">
    <property type="entry name" value="Lig_chan-Glu_bd"/>
    <property type="match status" value="1"/>
</dbReference>
<comment type="caution">
    <text evidence="16">The sequence shown here is derived from an EMBL/GenBank/DDBJ whole genome shotgun (WGS) entry which is preliminary data.</text>
</comment>
<evidence type="ECO:0000256" key="9">
    <source>
        <dbReference type="ARBA" id="ARBA00023170"/>
    </source>
</evidence>
<dbReference type="EMBL" id="JABXBU010002231">
    <property type="protein sequence ID" value="KAF8763767.1"/>
    <property type="molecule type" value="Genomic_DNA"/>
</dbReference>
<dbReference type="Proteomes" id="UP000807504">
    <property type="component" value="Unassembled WGS sequence"/>
</dbReference>
<evidence type="ECO:0000256" key="7">
    <source>
        <dbReference type="ARBA" id="ARBA00023065"/>
    </source>
</evidence>
<keyword evidence="9 16" id="KW-0675">Receptor</keyword>